<evidence type="ECO:0000313" key="7">
    <source>
        <dbReference type="EMBL" id="KAJ3486668.1"/>
    </source>
</evidence>
<sequence length="356" mass="39109">MATRRVYDVDTVPSSVPEVEYWTHAAQSLTKLSALYTSADTVENINRVNRLLLAWPSDDTVPTEGLSSVKEIHSKLDSGLKGIKSIADRDAKAIGEVIERLDILIALRKASEAIPPGSLPITMIPVIKTYEFVFVLLEEKRAKRPRGHSPQNPSTPAPPVAAPVTRGVSITVPPRNSVGPQQPIPFSREPKARREALAKQLPLQEGRKVAFHPPNSSKTADSANGGKDEEWILAVVTKCINQDKNRYEVQDPEPQEDGQPGQCYNTTLRAIIPLPDPNAPPDSAEHLNAYPEFTTGSTVMALYPDTSCFYRAEVIASPRELQGAGKAAMYKLKFEDDDDQEHHVSAQWVVEWPGGP</sequence>
<dbReference type="CDD" id="cd20393">
    <property type="entry name" value="Tudor_SGF29_rpt1"/>
    <property type="match status" value="1"/>
</dbReference>
<dbReference type="AlphaFoldDB" id="A0AAD5V5U9"/>
<proteinExistence type="predicted"/>
<dbReference type="InterPro" id="IPR047287">
    <property type="entry name" value="Tudor_SGF29_rpt2"/>
</dbReference>
<dbReference type="CDD" id="cd20394">
    <property type="entry name" value="Tudor_SGF29_rpt2"/>
    <property type="match status" value="1"/>
</dbReference>
<keyword evidence="4" id="KW-0539">Nucleus</keyword>
<name>A0AAD5V5U9_9APHY</name>
<comment type="subcellular location">
    <subcellularLocation>
        <location evidence="1">Nucleus</location>
    </subcellularLocation>
</comment>
<dbReference type="Gene3D" id="2.30.30.140">
    <property type="match status" value="2"/>
</dbReference>
<dbReference type="PANTHER" id="PTHR21539:SF0">
    <property type="entry name" value="SAGA-ASSOCIATED FACTOR 29"/>
    <property type="match status" value="1"/>
</dbReference>
<gene>
    <name evidence="7" type="ORF">NLI96_g4084</name>
</gene>
<reference evidence="7" key="1">
    <citation type="submission" date="2022-07" db="EMBL/GenBank/DDBJ databases">
        <title>Genome Sequence of Physisporinus lineatus.</title>
        <authorList>
            <person name="Buettner E."/>
        </authorList>
    </citation>
    <scope>NUCLEOTIDE SEQUENCE</scope>
    <source>
        <strain evidence="7">VT162</strain>
    </source>
</reference>
<dbReference type="PANTHER" id="PTHR21539">
    <property type="entry name" value="SAGA-ASSOCIATED FACTOR 29"/>
    <property type="match status" value="1"/>
</dbReference>
<dbReference type="InterPro" id="IPR037802">
    <property type="entry name" value="SGF29"/>
</dbReference>
<evidence type="ECO:0000256" key="1">
    <source>
        <dbReference type="ARBA" id="ARBA00004123"/>
    </source>
</evidence>
<evidence type="ECO:0000256" key="3">
    <source>
        <dbReference type="ARBA" id="ARBA00023163"/>
    </source>
</evidence>
<dbReference type="PROSITE" id="PS51518">
    <property type="entry name" value="SGF29_C"/>
    <property type="match status" value="1"/>
</dbReference>
<feature type="region of interest" description="Disordered" evidence="5">
    <location>
        <begin position="143"/>
        <end position="162"/>
    </location>
</feature>
<evidence type="ECO:0000256" key="2">
    <source>
        <dbReference type="ARBA" id="ARBA00023015"/>
    </source>
</evidence>
<feature type="compositionally biased region" description="Basic and acidic residues" evidence="5">
    <location>
        <begin position="188"/>
        <end position="197"/>
    </location>
</feature>
<keyword evidence="2" id="KW-0805">Transcription regulation</keyword>
<feature type="region of interest" description="Disordered" evidence="5">
    <location>
        <begin position="172"/>
        <end position="225"/>
    </location>
</feature>
<dbReference type="Proteomes" id="UP001212997">
    <property type="component" value="Unassembled WGS sequence"/>
</dbReference>
<evidence type="ECO:0000256" key="5">
    <source>
        <dbReference type="SAM" id="MobiDB-lite"/>
    </source>
</evidence>
<protein>
    <recommendedName>
        <fullName evidence="6">SGF29 C-terminal domain-containing protein</fullName>
    </recommendedName>
</protein>
<evidence type="ECO:0000256" key="4">
    <source>
        <dbReference type="ARBA" id="ARBA00023242"/>
    </source>
</evidence>
<keyword evidence="3" id="KW-0804">Transcription</keyword>
<dbReference type="Pfam" id="PF07039">
    <property type="entry name" value="SGF29_Tudor"/>
    <property type="match status" value="1"/>
</dbReference>
<dbReference type="InterPro" id="IPR010750">
    <property type="entry name" value="SGF29_tudor-like_dom"/>
</dbReference>
<dbReference type="GO" id="GO:0000124">
    <property type="term" value="C:SAGA complex"/>
    <property type="evidence" value="ECO:0007669"/>
    <property type="project" value="InterPro"/>
</dbReference>
<dbReference type="EMBL" id="JANAWD010000114">
    <property type="protein sequence ID" value="KAJ3486668.1"/>
    <property type="molecule type" value="Genomic_DNA"/>
</dbReference>
<organism evidence="7 8">
    <name type="scientific">Meripilus lineatus</name>
    <dbReference type="NCBI Taxonomy" id="2056292"/>
    <lineage>
        <taxon>Eukaryota</taxon>
        <taxon>Fungi</taxon>
        <taxon>Dikarya</taxon>
        <taxon>Basidiomycota</taxon>
        <taxon>Agaricomycotina</taxon>
        <taxon>Agaricomycetes</taxon>
        <taxon>Polyporales</taxon>
        <taxon>Meripilaceae</taxon>
        <taxon>Meripilus</taxon>
    </lineage>
</organism>
<dbReference type="InterPro" id="IPR047288">
    <property type="entry name" value="Tudor_SGF29_rpt1"/>
</dbReference>
<comment type="caution">
    <text evidence="7">The sequence shown here is derived from an EMBL/GenBank/DDBJ whole genome shotgun (WGS) entry which is preliminary data.</text>
</comment>
<feature type="domain" description="SGF29 C-terminal" evidence="6">
    <location>
        <begin position="199"/>
        <end position="356"/>
    </location>
</feature>
<evidence type="ECO:0000313" key="8">
    <source>
        <dbReference type="Proteomes" id="UP001212997"/>
    </source>
</evidence>
<accession>A0AAD5V5U9</accession>
<evidence type="ECO:0000259" key="6">
    <source>
        <dbReference type="PROSITE" id="PS51518"/>
    </source>
</evidence>
<keyword evidence="8" id="KW-1185">Reference proteome</keyword>
<dbReference type="GO" id="GO:0005634">
    <property type="term" value="C:nucleus"/>
    <property type="evidence" value="ECO:0007669"/>
    <property type="project" value="UniProtKB-SubCell"/>
</dbReference>